<dbReference type="CDD" id="cd16441">
    <property type="entry name" value="beta_Kdo_transferase_KpsS"/>
    <property type="match status" value="1"/>
</dbReference>
<sequence>MPTKRILFVGAPFGQFFRELAERLEDEGAEVYRIVLEGGDWAETPARNRIMLDRSMSWARFLRSVIRSRGIQTIVTYNDTLPRNRIALSIAKRLNLTRLVLENGYLRPHHVTLAQNGVNGNSELSCDPAVISQALPPAQACKTFPVHMRPHVMNTIRHFLWSTLLKPILPYNSSYYGDSVARQGRGYIGEYCWRALHNEDAALARVDAHKAKPGSRLYLVLMQKPGDGQIRYHSPFGTNSRFLEEVLTSFAESAPDEAFLVVKQHPLDYGIERLPQMFASLTEKLGIQDRAVYMRKAGIAGLMERTNCMITINSTGGLQGVMSGIPVKCLGKAVYDVEGLTFQGPLADFWSSTQKPDPEMIRAYRNFLLMTCQLNGGFHTQEARAILLPAMAERMLSLTAPSADAALTSIAERRWSDQPSGMFGHEGLVPAE</sequence>
<dbReference type="EMBL" id="JAFMPP010000011">
    <property type="protein sequence ID" value="MBO0663571.1"/>
    <property type="molecule type" value="Genomic_DNA"/>
</dbReference>
<dbReference type="AlphaFoldDB" id="A0A939FZH3"/>
<dbReference type="GO" id="GO:0000271">
    <property type="term" value="P:polysaccharide biosynthetic process"/>
    <property type="evidence" value="ECO:0007669"/>
    <property type="project" value="InterPro"/>
</dbReference>
<name>A0A939FZH3_9HYPH</name>
<evidence type="ECO:0000313" key="2">
    <source>
        <dbReference type="Proteomes" id="UP000664122"/>
    </source>
</evidence>
<evidence type="ECO:0000313" key="1">
    <source>
        <dbReference type="EMBL" id="MBO0663571.1"/>
    </source>
</evidence>
<dbReference type="GO" id="GO:0015774">
    <property type="term" value="P:polysaccharide transport"/>
    <property type="evidence" value="ECO:0007669"/>
    <property type="project" value="InterPro"/>
</dbReference>
<keyword evidence="2" id="KW-1185">Reference proteome</keyword>
<comment type="caution">
    <text evidence="1">The sequence shown here is derived from an EMBL/GenBank/DDBJ whole genome shotgun (WGS) entry which is preliminary data.</text>
</comment>
<organism evidence="1 2">
    <name type="scientific">Jiella flava</name>
    <dbReference type="NCBI Taxonomy" id="2816857"/>
    <lineage>
        <taxon>Bacteria</taxon>
        <taxon>Pseudomonadati</taxon>
        <taxon>Pseudomonadota</taxon>
        <taxon>Alphaproteobacteria</taxon>
        <taxon>Hyphomicrobiales</taxon>
        <taxon>Aurantimonadaceae</taxon>
        <taxon>Jiella</taxon>
    </lineage>
</organism>
<proteinExistence type="predicted"/>
<protein>
    <submittedName>
        <fullName evidence="1">Capsular biosynthesis protein</fullName>
    </submittedName>
</protein>
<dbReference type="InterPro" id="IPR007833">
    <property type="entry name" value="Capsule_polysaccharide_synth"/>
</dbReference>
<dbReference type="RefSeq" id="WP_207258385.1">
    <property type="nucleotide sequence ID" value="NZ_JAFMPP010000011.1"/>
</dbReference>
<gene>
    <name evidence="1" type="ORF">J1C48_13360</name>
</gene>
<dbReference type="Pfam" id="PF05159">
    <property type="entry name" value="Capsule_synth"/>
    <property type="match status" value="1"/>
</dbReference>
<dbReference type="Proteomes" id="UP000664122">
    <property type="component" value="Unassembled WGS sequence"/>
</dbReference>
<accession>A0A939FZH3</accession>
<reference evidence="1" key="1">
    <citation type="submission" date="2021-03" db="EMBL/GenBank/DDBJ databases">
        <title>Whole genome sequence of Jiella sp. CQZ9-1.</title>
        <authorList>
            <person name="Tuo L."/>
        </authorList>
    </citation>
    <scope>NUCLEOTIDE SEQUENCE</scope>
    <source>
        <strain evidence="1">CQZ9-1</strain>
    </source>
</reference>